<dbReference type="EMBL" id="CP003985">
    <property type="protein sequence ID" value="AGF79432.1"/>
    <property type="molecule type" value="Genomic_DNA"/>
</dbReference>
<protein>
    <submittedName>
        <fullName evidence="2">Multisubunit sodium/proton antiporter, MrpG subunit</fullName>
    </submittedName>
</protein>
<dbReference type="NCBIfam" id="TIGR01300">
    <property type="entry name" value="CPA3_mnhG_phaG"/>
    <property type="match status" value="1"/>
</dbReference>
<keyword evidence="1" id="KW-1133">Transmembrane helix</keyword>
<dbReference type="GO" id="GO:0015385">
    <property type="term" value="F:sodium:proton antiporter activity"/>
    <property type="evidence" value="ECO:0007669"/>
    <property type="project" value="TreeGrafter"/>
</dbReference>
<dbReference type="PANTHER" id="PTHR34703:SF1">
    <property type="entry name" value="ANTIPORTER SUBUNIT MNHG2-RELATED"/>
    <property type="match status" value="1"/>
</dbReference>
<name>M1PCV1_DESSD</name>
<dbReference type="OrthoDB" id="5346950at2"/>
<proteinExistence type="predicted"/>
<feature type="transmembrane region" description="Helical" evidence="1">
    <location>
        <begin position="69"/>
        <end position="90"/>
    </location>
</feature>
<dbReference type="HOGENOM" id="CLU_121334_2_0_7"/>
<dbReference type="eggNOG" id="COG1320">
    <property type="taxonomic scope" value="Bacteria"/>
</dbReference>
<evidence type="ECO:0000313" key="3">
    <source>
        <dbReference type="Proteomes" id="UP000011721"/>
    </source>
</evidence>
<dbReference type="RefSeq" id="WP_015405118.1">
    <property type="nucleotide sequence ID" value="NC_020304.1"/>
</dbReference>
<sequence length="100" mass="11064">MDILYYSGTFILIIGLLFFLSGTVGLIRFPDIYTRLHALTKADNVGLGCVICGLSLQSCNWMLIVKLLLIWLLVMVASSASCHLIASSAMQKNIKPWTRS</sequence>
<dbReference type="Proteomes" id="UP000011721">
    <property type="component" value="Chromosome"/>
</dbReference>
<keyword evidence="3" id="KW-1185">Reference proteome</keyword>
<dbReference type="PANTHER" id="PTHR34703">
    <property type="entry name" value="ANTIPORTER SUBUNIT MNHG2-RELATED"/>
    <property type="match status" value="1"/>
</dbReference>
<dbReference type="STRING" id="1167006.UWK_02901"/>
<accession>M1PCV1</accession>
<keyword evidence="1" id="KW-0472">Membrane</keyword>
<gene>
    <name evidence="2" type="ordered locus">UWK_02901</name>
</gene>
<organism evidence="2 3">
    <name type="scientific">Desulfocapsa sulfexigens (strain DSM 10523 / SB164P1)</name>
    <dbReference type="NCBI Taxonomy" id="1167006"/>
    <lineage>
        <taxon>Bacteria</taxon>
        <taxon>Pseudomonadati</taxon>
        <taxon>Thermodesulfobacteriota</taxon>
        <taxon>Desulfobulbia</taxon>
        <taxon>Desulfobulbales</taxon>
        <taxon>Desulfocapsaceae</taxon>
        <taxon>Desulfocapsa</taxon>
    </lineage>
</organism>
<dbReference type="InterPro" id="IPR005133">
    <property type="entry name" value="PhaG_MnhG_YufB"/>
</dbReference>
<evidence type="ECO:0000256" key="1">
    <source>
        <dbReference type="SAM" id="Phobius"/>
    </source>
</evidence>
<dbReference type="Pfam" id="PF03334">
    <property type="entry name" value="PhaG_MnhG_YufB"/>
    <property type="match status" value="1"/>
</dbReference>
<evidence type="ECO:0000313" key="2">
    <source>
        <dbReference type="EMBL" id="AGF79432.1"/>
    </source>
</evidence>
<dbReference type="AlphaFoldDB" id="M1PCV1"/>
<dbReference type="KEGG" id="dsf:UWK_02901"/>
<keyword evidence="1" id="KW-0812">Transmembrane</keyword>
<reference evidence="3" key="1">
    <citation type="journal article" date="2013" name="Stand. Genomic Sci.">
        <title>Complete genome sequence of Desulfocapsa sulfexigens, a marine deltaproteobacterium specialized in disproportionating inorganic sulfur compounds.</title>
        <authorList>
            <person name="Finster K.W."/>
            <person name="Kjeldsen K.U."/>
            <person name="Kube M."/>
            <person name="Reinhardt R."/>
            <person name="Mussmann M."/>
            <person name="Amann R."/>
            <person name="Schreiber L."/>
        </authorList>
    </citation>
    <scope>NUCLEOTIDE SEQUENCE [LARGE SCALE GENOMIC DNA]</scope>
    <source>
        <strain evidence="3">DSM 10523 / SB164P1</strain>
    </source>
</reference>
<feature type="transmembrane region" description="Helical" evidence="1">
    <location>
        <begin position="6"/>
        <end position="30"/>
    </location>
</feature>